<reference evidence="1 2" key="1">
    <citation type="submission" date="2015-04" db="EMBL/GenBank/DDBJ databases">
        <title>The complete genome sequence of the hyperthermophilic, obligate iron-reducing archaeon Geoglobus ahangari strain 234T.</title>
        <authorList>
            <person name="Manzella M.P."/>
            <person name="Holmes D.E."/>
            <person name="Rocheleau J.M."/>
            <person name="Chung A."/>
            <person name="Reguera G."/>
            <person name="Kashefi K."/>
        </authorList>
    </citation>
    <scope>NUCLEOTIDE SEQUENCE [LARGE SCALE GENOMIC DNA]</scope>
    <source>
        <strain evidence="1 2">234</strain>
    </source>
</reference>
<dbReference type="PANTHER" id="PTHR42280">
    <property type="entry name" value="CITG FAMILY PROTEIN"/>
    <property type="match status" value="1"/>
</dbReference>
<name>A0A0F7IHV7_9EURY</name>
<dbReference type="AlphaFoldDB" id="A0A0F7IHV7"/>
<dbReference type="EC" id="2.4.2.52" evidence="1"/>
<dbReference type="HOGENOM" id="CLU_063627_0_0_2"/>
<evidence type="ECO:0000313" key="1">
    <source>
        <dbReference type="EMBL" id="AKG92343.1"/>
    </source>
</evidence>
<dbReference type="RefSeq" id="WP_048094374.1">
    <property type="nucleotide sequence ID" value="NZ_CP011267.1"/>
</dbReference>
<dbReference type="FunCoup" id="A0A0F7IHV7">
    <property type="interactions" value="6"/>
</dbReference>
<organism evidence="1 2">
    <name type="scientific">Geoglobus ahangari</name>
    <dbReference type="NCBI Taxonomy" id="113653"/>
    <lineage>
        <taxon>Archaea</taxon>
        <taxon>Methanobacteriati</taxon>
        <taxon>Methanobacteriota</taxon>
        <taxon>Archaeoglobi</taxon>
        <taxon>Archaeoglobales</taxon>
        <taxon>Archaeoglobaceae</taxon>
        <taxon>Geoglobus</taxon>
    </lineage>
</organism>
<dbReference type="GeneID" id="24802889"/>
<dbReference type="Proteomes" id="UP000034723">
    <property type="component" value="Chromosome"/>
</dbReference>
<dbReference type="InParanoid" id="A0A0F7IHV7"/>
<dbReference type="STRING" id="113653.GAH_00303"/>
<keyword evidence="1" id="KW-0808">Transferase</keyword>
<protein>
    <submittedName>
        <fullName evidence="1">Triphosphoribosyl-dephospho-CoA synthetase</fullName>
        <ecNumber evidence="1">2.4.2.52</ecNumber>
    </submittedName>
</protein>
<dbReference type="GO" id="GO:0016757">
    <property type="term" value="F:glycosyltransferase activity"/>
    <property type="evidence" value="ECO:0007669"/>
    <property type="project" value="UniProtKB-KW"/>
</dbReference>
<gene>
    <name evidence="1" type="ORF">GAH_00303</name>
</gene>
<dbReference type="PATRIC" id="fig|113653.22.peg.304"/>
<proteinExistence type="predicted"/>
<dbReference type="EMBL" id="CP011267">
    <property type="protein sequence ID" value="AKG92343.1"/>
    <property type="molecule type" value="Genomic_DNA"/>
</dbReference>
<dbReference type="InterPro" id="IPR002736">
    <property type="entry name" value="CitG"/>
</dbReference>
<dbReference type="Pfam" id="PF01874">
    <property type="entry name" value="CitG"/>
    <property type="match status" value="1"/>
</dbReference>
<dbReference type="GO" id="GO:0005524">
    <property type="term" value="F:ATP binding"/>
    <property type="evidence" value="ECO:0007669"/>
    <property type="project" value="InterPro"/>
</dbReference>
<keyword evidence="2" id="KW-1185">Reference proteome</keyword>
<accession>A0A0F7IHV7</accession>
<dbReference type="KEGG" id="gah:GAH_00303"/>
<dbReference type="Gene3D" id="1.10.4200.10">
    <property type="entry name" value="Triphosphoribosyl-dephospho-CoA protein"/>
    <property type="match status" value="1"/>
</dbReference>
<dbReference type="PANTHER" id="PTHR42280:SF1">
    <property type="entry name" value="CITG FAMILY PROTEIN"/>
    <property type="match status" value="1"/>
</dbReference>
<evidence type="ECO:0000313" key="2">
    <source>
        <dbReference type="Proteomes" id="UP000034723"/>
    </source>
</evidence>
<sequence length="283" mass="31401">MFESPEKAAVSAVLSMLLEVSASPKPGNVDRDHDFHDLRYEHFLASASASFPVFVRIAQGKLGVGEGVFELVRTTSELHLADNVHFGAFLLLSPLVASLGDAGRARELVESTSWKDSIAVKRAFDLSKARVVDAHTMDLRGDEVEREIEEKGLSLVDWMRLAPEENFIAKEYVTGFRLSLTGKERIMEFYGETEDVNRAIVLCYLSFLSELEDPLIIAKRGRDVAVRVREMAGEALEVYQSTGNFAVFEELDLRVRGLGVNPGSVADLVISSIYLALAEGWRF</sequence>
<dbReference type="OrthoDB" id="85890at2157"/>
<dbReference type="GO" id="GO:0046917">
    <property type="term" value="F:triphosphoribosyl-dephospho-CoA synthase activity"/>
    <property type="evidence" value="ECO:0007669"/>
    <property type="project" value="UniProtKB-EC"/>
</dbReference>
<keyword evidence="1" id="KW-0328">Glycosyltransferase</keyword>